<keyword evidence="1" id="KW-0813">Transport</keyword>
<organism evidence="4 5">
    <name type="scientific">Vagococcus fluvialis</name>
    <dbReference type="NCBI Taxonomy" id="2738"/>
    <lineage>
        <taxon>Bacteria</taxon>
        <taxon>Bacillati</taxon>
        <taxon>Bacillota</taxon>
        <taxon>Bacilli</taxon>
        <taxon>Lactobacillales</taxon>
        <taxon>Enterococcaceae</taxon>
        <taxon>Vagococcus</taxon>
    </lineage>
</organism>
<evidence type="ECO:0000256" key="3">
    <source>
        <dbReference type="ARBA" id="ARBA00022840"/>
    </source>
</evidence>
<dbReference type="PROSITE" id="PS00211">
    <property type="entry name" value="ABC_TRANSPORTER_1"/>
    <property type="match status" value="1"/>
</dbReference>
<sequence>MIKIKGLSKSFGDKKILDNVNVSIAENSILTLVGPSGGGKTTLLRCLAGLETADSGEVWMNDSVLKFSEIAGDIGFVFQDFNLFPHFTVLENITLAPKMTKKKDKKQIDEEALKLLEKFGLKEQVNQYPSQLSGGQKQRVAIVRALIMSPKLLCYDEPTSALDPLLVDSIAETIMELKEEGVTQVVVTHDLSFAKKISDTLIEVNPV</sequence>
<comment type="caution">
    <text evidence="4">The sequence shown here is derived from an EMBL/GenBank/DDBJ whole genome shotgun (WGS) entry which is preliminary data.</text>
</comment>
<evidence type="ECO:0000256" key="1">
    <source>
        <dbReference type="ARBA" id="ARBA00022448"/>
    </source>
</evidence>
<dbReference type="PANTHER" id="PTHR42781">
    <property type="entry name" value="SPERMIDINE/PUTRESCINE IMPORT ATP-BINDING PROTEIN POTA"/>
    <property type="match status" value="1"/>
</dbReference>
<dbReference type="InterPro" id="IPR027417">
    <property type="entry name" value="P-loop_NTPase"/>
</dbReference>
<reference evidence="4 5" key="1">
    <citation type="submission" date="2020-03" db="EMBL/GenBank/DDBJ databases">
        <title>Bacterial samples isolated from urine from healthy bovine heifers (Gyr breed).</title>
        <authorList>
            <person name="Giannattasio-Ferraz S."/>
            <person name="Maskeri L."/>
            <person name="Penido A."/>
            <person name="Barbosa-Stancioli E.F."/>
            <person name="Putonti C."/>
        </authorList>
    </citation>
    <scope>NUCLEOTIDE SEQUENCE [LARGE SCALE GENOMIC DNA]</scope>
    <source>
        <strain evidence="4 5">UFMG-H7</strain>
    </source>
</reference>
<keyword evidence="3 4" id="KW-0067">ATP-binding</keyword>
<dbReference type="InterPro" id="IPR003593">
    <property type="entry name" value="AAA+_ATPase"/>
</dbReference>
<dbReference type="InterPro" id="IPR003439">
    <property type="entry name" value="ABC_transporter-like_ATP-bd"/>
</dbReference>
<evidence type="ECO:0000256" key="2">
    <source>
        <dbReference type="ARBA" id="ARBA00022741"/>
    </source>
</evidence>
<dbReference type="EMBL" id="JAAVMB010000010">
    <property type="protein sequence ID" value="NKC68256.1"/>
    <property type="molecule type" value="Genomic_DNA"/>
</dbReference>
<evidence type="ECO:0000313" key="4">
    <source>
        <dbReference type="EMBL" id="NKC68256.1"/>
    </source>
</evidence>
<dbReference type="SMART" id="SM00382">
    <property type="entry name" value="AAA"/>
    <property type="match status" value="1"/>
</dbReference>
<accession>A0A7X6I3A6</accession>
<dbReference type="Pfam" id="PF00005">
    <property type="entry name" value="ABC_tran"/>
    <property type="match status" value="1"/>
</dbReference>
<dbReference type="RefSeq" id="WP_167807513.1">
    <property type="nucleotide sequence ID" value="NZ_JAAVMB010000010.1"/>
</dbReference>
<dbReference type="GO" id="GO:0005524">
    <property type="term" value="F:ATP binding"/>
    <property type="evidence" value="ECO:0007669"/>
    <property type="project" value="UniProtKB-KW"/>
</dbReference>
<proteinExistence type="predicted"/>
<dbReference type="PANTHER" id="PTHR42781:SF9">
    <property type="entry name" value="AMINO ACID ABC TRANSPORTER, ATP-BINDING PROTEIN-RELATED"/>
    <property type="match status" value="1"/>
</dbReference>
<dbReference type="PROSITE" id="PS50893">
    <property type="entry name" value="ABC_TRANSPORTER_2"/>
    <property type="match status" value="1"/>
</dbReference>
<dbReference type="AlphaFoldDB" id="A0A7X6I3A6"/>
<dbReference type="Gene3D" id="3.40.50.300">
    <property type="entry name" value="P-loop containing nucleotide triphosphate hydrolases"/>
    <property type="match status" value="1"/>
</dbReference>
<dbReference type="GO" id="GO:0016887">
    <property type="term" value="F:ATP hydrolysis activity"/>
    <property type="evidence" value="ECO:0007669"/>
    <property type="project" value="InterPro"/>
</dbReference>
<protein>
    <submittedName>
        <fullName evidence="4">Amino acid ABC transporter ATP-binding protein</fullName>
    </submittedName>
</protein>
<evidence type="ECO:0000313" key="5">
    <source>
        <dbReference type="Proteomes" id="UP000521358"/>
    </source>
</evidence>
<dbReference type="InterPro" id="IPR050093">
    <property type="entry name" value="ABC_SmlMolc_Importer"/>
</dbReference>
<dbReference type="InterPro" id="IPR017871">
    <property type="entry name" value="ABC_transporter-like_CS"/>
</dbReference>
<dbReference type="Proteomes" id="UP000521358">
    <property type="component" value="Unassembled WGS sequence"/>
</dbReference>
<gene>
    <name evidence="4" type="ORF">HED35_09160</name>
</gene>
<name>A0A7X6I3A6_9ENTE</name>
<dbReference type="SUPFAM" id="SSF52540">
    <property type="entry name" value="P-loop containing nucleoside triphosphate hydrolases"/>
    <property type="match status" value="1"/>
</dbReference>
<keyword evidence="2" id="KW-0547">Nucleotide-binding</keyword>